<sequence>MQHYQFLRNLCFLLAICGLSGVVLAASTCNTCQDNNVKCLNETHFSFCSSGVDPDQVIGCPDGQVCTAYQRICMPQGAPPSCTEVNCPACDGSSPFVCISRTTFQTCNGKELGEQIIKCKDDTFCSMSSGKYCVDRCVALNLQSTFECDKEAT</sequence>
<dbReference type="AlphaFoldDB" id="A0A6P4IV70"/>
<feature type="chain" id="PRO_5028388034" evidence="1">
    <location>
        <begin position="26"/>
        <end position="153"/>
    </location>
</feature>
<accession>A0A6P4IV70</accession>
<name>A0A6P4IV70_DROKI</name>
<dbReference type="GeneID" id="108077478"/>
<feature type="signal peptide" evidence="1">
    <location>
        <begin position="1"/>
        <end position="25"/>
    </location>
</feature>
<evidence type="ECO:0000313" key="3">
    <source>
        <dbReference type="RefSeq" id="XP_017026288.1"/>
    </source>
</evidence>
<evidence type="ECO:0000313" key="2">
    <source>
        <dbReference type="Proteomes" id="UP001652661"/>
    </source>
</evidence>
<keyword evidence="2" id="KW-1185">Reference proteome</keyword>
<reference evidence="3" key="1">
    <citation type="submission" date="2025-08" db="UniProtKB">
        <authorList>
            <consortium name="RefSeq"/>
        </authorList>
    </citation>
    <scope>IDENTIFICATION</scope>
    <source>
        <strain evidence="3">14028-0561.14</strain>
        <tissue evidence="3">Whole fly</tissue>
    </source>
</reference>
<keyword evidence="1" id="KW-0732">Signal</keyword>
<gene>
    <name evidence="3" type="primary">LOC108077478</name>
</gene>
<protein>
    <submittedName>
        <fullName evidence="3">Uncharacterized protein</fullName>
    </submittedName>
</protein>
<proteinExistence type="predicted"/>
<organism evidence="2 3">
    <name type="scientific">Drosophila kikkawai</name>
    <name type="common">Fruit fly</name>
    <dbReference type="NCBI Taxonomy" id="30033"/>
    <lineage>
        <taxon>Eukaryota</taxon>
        <taxon>Metazoa</taxon>
        <taxon>Ecdysozoa</taxon>
        <taxon>Arthropoda</taxon>
        <taxon>Hexapoda</taxon>
        <taxon>Insecta</taxon>
        <taxon>Pterygota</taxon>
        <taxon>Neoptera</taxon>
        <taxon>Endopterygota</taxon>
        <taxon>Diptera</taxon>
        <taxon>Brachycera</taxon>
        <taxon>Muscomorpha</taxon>
        <taxon>Ephydroidea</taxon>
        <taxon>Drosophilidae</taxon>
        <taxon>Drosophila</taxon>
        <taxon>Sophophora</taxon>
    </lineage>
</organism>
<dbReference type="OrthoDB" id="7998970at2759"/>
<evidence type="ECO:0000256" key="1">
    <source>
        <dbReference type="SAM" id="SignalP"/>
    </source>
</evidence>
<dbReference type="RefSeq" id="XP_017026288.1">
    <property type="nucleotide sequence ID" value="XM_017170799.2"/>
</dbReference>
<dbReference type="Proteomes" id="UP001652661">
    <property type="component" value="Chromosome 3L"/>
</dbReference>